<organism evidence="2 3">
    <name type="scientific">Ceriporiopsis subvermispora (strain B)</name>
    <name type="common">White-rot fungus</name>
    <name type="synonym">Gelatoporia subvermispora</name>
    <dbReference type="NCBI Taxonomy" id="914234"/>
    <lineage>
        <taxon>Eukaryota</taxon>
        <taxon>Fungi</taxon>
        <taxon>Dikarya</taxon>
        <taxon>Basidiomycota</taxon>
        <taxon>Agaricomycotina</taxon>
        <taxon>Agaricomycetes</taxon>
        <taxon>Polyporales</taxon>
        <taxon>Gelatoporiaceae</taxon>
        <taxon>Gelatoporia</taxon>
    </lineage>
</organism>
<sequence length="262" mass="28751">MSRKRVLEADDVESGRKRKRLPKGLRDYEGNIVLWGQHGILDRNPETFELHDMVIDPHSPGFERADFNSTVISATTSSSSEVHSIEYIPTLPPIGQHVSGPSNASINSPNLNSSMNLTQLRGRMQVVYESNGSHINSLQRSSITPVPTPQTPSGPPPVPYCSRPDMPATSLYETRMSTPSAIERGSCDHHPSGVQLNDAVDATGIHDTPLISMSSPITQHFSILNDEADVDFNMSKENWTRIVAQYDELNARPPAKAVVNSS</sequence>
<name>M2QIT7_CERS8</name>
<feature type="compositionally biased region" description="Pro residues" evidence="1">
    <location>
        <begin position="146"/>
        <end position="159"/>
    </location>
</feature>
<keyword evidence="3" id="KW-1185">Reference proteome</keyword>
<proteinExistence type="predicted"/>
<dbReference type="Proteomes" id="UP000016930">
    <property type="component" value="Unassembled WGS sequence"/>
</dbReference>
<dbReference type="EMBL" id="KB445797">
    <property type="protein sequence ID" value="EMD36923.1"/>
    <property type="molecule type" value="Genomic_DNA"/>
</dbReference>
<dbReference type="AlphaFoldDB" id="M2QIT7"/>
<evidence type="ECO:0000313" key="2">
    <source>
        <dbReference type="EMBL" id="EMD36923.1"/>
    </source>
</evidence>
<protein>
    <submittedName>
        <fullName evidence="2">Uncharacterized protein</fullName>
    </submittedName>
</protein>
<feature type="region of interest" description="Disordered" evidence="1">
    <location>
        <begin position="136"/>
        <end position="162"/>
    </location>
</feature>
<accession>M2QIT7</accession>
<evidence type="ECO:0000313" key="3">
    <source>
        <dbReference type="Proteomes" id="UP000016930"/>
    </source>
</evidence>
<reference evidence="2 3" key="1">
    <citation type="journal article" date="2012" name="Proc. Natl. Acad. Sci. U.S.A.">
        <title>Comparative genomics of Ceriporiopsis subvermispora and Phanerochaete chrysosporium provide insight into selective ligninolysis.</title>
        <authorList>
            <person name="Fernandez-Fueyo E."/>
            <person name="Ruiz-Duenas F.J."/>
            <person name="Ferreira P."/>
            <person name="Floudas D."/>
            <person name="Hibbett D.S."/>
            <person name="Canessa P."/>
            <person name="Larrondo L.F."/>
            <person name="James T.Y."/>
            <person name="Seelenfreund D."/>
            <person name="Lobos S."/>
            <person name="Polanco R."/>
            <person name="Tello M."/>
            <person name="Honda Y."/>
            <person name="Watanabe T."/>
            <person name="Watanabe T."/>
            <person name="Ryu J.S."/>
            <person name="Kubicek C.P."/>
            <person name="Schmoll M."/>
            <person name="Gaskell J."/>
            <person name="Hammel K.E."/>
            <person name="St John F.J."/>
            <person name="Vanden Wymelenberg A."/>
            <person name="Sabat G."/>
            <person name="Splinter BonDurant S."/>
            <person name="Syed K."/>
            <person name="Yadav J.S."/>
            <person name="Doddapaneni H."/>
            <person name="Subramanian V."/>
            <person name="Lavin J.L."/>
            <person name="Oguiza J.A."/>
            <person name="Perez G."/>
            <person name="Pisabarro A.G."/>
            <person name="Ramirez L."/>
            <person name="Santoyo F."/>
            <person name="Master E."/>
            <person name="Coutinho P.M."/>
            <person name="Henrissat B."/>
            <person name="Lombard V."/>
            <person name="Magnuson J.K."/>
            <person name="Kuees U."/>
            <person name="Hori C."/>
            <person name="Igarashi K."/>
            <person name="Samejima M."/>
            <person name="Held B.W."/>
            <person name="Barry K.W."/>
            <person name="LaButti K.M."/>
            <person name="Lapidus A."/>
            <person name="Lindquist E.A."/>
            <person name="Lucas S.M."/>
            <person name="Riley R."/>
            <person name="Salamov A.A."/>
            <person name="Hoffmeister D."/>
            <person name="Schwenk D."/>
            <person name="Hadar Y."/>
            <person name="Yarden O."/>
            <person name="de Vries R.P."/>
            <person name="Wiebenga A."/>
            <person name="Stenlid J."/>
            <person name="Eastwood D."/>
            <person name="Grigoriev I.V."/>
            <person name="Berka R.M."/>
            <person name="Blanchette R.A."/>
            <person name="Kersten P."/>
            <person name="Martinez A.T."/>
            <person name="Vicuna R."/>
            <person name="Cullen D."/>
        </authorList>
    </citation>
    <scope>NUCLEOTIDE SEQUENCE [LARGE SCALE GENOMIC DNA]</scope>
    <source>
        <strain evidence="2 3">B</strain>
    </source>
</reference>
<gene>
    <name evidence="2" type="ORF">CERSUDRAFT_73950</name>
</gene>
<evidence type="ECO:0000256" key="1">
    <source>
        <dbReference type="SAM" id="MobiDB-lite"/>
    </source>
</evidence>
<dbReference type="HOGENOM" id="CLU_1061737_0_0_1"/>